<name>A0A1S8WPY4_OPIVI</name>
<evidence type="ECO:0000313" key="1">
    <source>
        <dbReference type="EMBL" id="OON16451.1"/>
    </source>
</evidence>
<dbReference type="AlphaFoldDB" id="A0A1S8WPY4"/>
<dbReference type="Proteomes" id="UP000243686">
    <property type="component" value="Unassembled WGS sequence"/>
</dbReference>
<keyword evidence="2" id="KW-1185">Reference proteome</keyword>
<organism evidence="1 2">
    <name type="scientific">Opisthorchis viverrini</name>
    <name type="common">Southeast Asian liver fluke</name>
    <dbReference type="NCBI Taxonomy" id="6198"/>
    <lineage>
        <taxon>Eukaryota</taxon>
        <taxon>Metazoa</taxon>
        <taxon>Spiralia</taxon>
        <taxon>Lophotrochozoa</taxon>
        <taxon>Platyhelminthes</taxon>
        <taxon>Trematoda</taxon>
        <taxon>Digenea</taxon>
        <taxon>Opisthorchiida</taxon>
        <taxon>Opisthorchiata</taxon>
        <taxon>Opisthorchiidae</taxon>
        <taxon>Opisthorchis</taxon>
    </lineage>
</organism>
<proteinExistence type="predicted"/>
<evidence type="ECO:0000313" key="2">
    <source>
        <dbReference type="Proteomes" id="UP000243686"/>
    </source>
</evidence>
<protein>
    <submittedName>
        <fullName evidence="1">Uncharacterized protein</fullName>
    </submittedName>
</protein>
<accession>A0A1S8WPY4</accession>
<reference evidence="1 2" key="1">
    <citation type="submission" date="2015-03" db="EMBL/GenBank/DDBJ databases">
        <title>Draft genome of the nematode, Opisthorchis viverrini.</title>
        <authorList>
            <person name="Mitreva M."/>
        </authorList>
    </citation>
    <scope>NUCLEOTIDE SEQUENCE [LARGE SCALE GENOMIC DNA]</scope>
    <source>
        <strain evidence="1">Khon Kaen</strain>
    </source>
</reference>
<dbReference type="EMBL" id="KV897459">
    <property type="protein sequence ID" value="OON16451.1"/>
    <property type="molecule type" value="Genomic_DNA"/>
</dbReference>
<gene>
    <name evidence="1" type="ORF">X801_07735</name>
</gene>
<sequence length="168" mass="17582">MATKQLNALNPRNFKEKIELLKKKEAASTANFAAAIRDAREICQIAGACDPILKPSLGSSLLDHANVLCAGIIALTTVAMPPKESARDRPAMDLDSGKASVAFELRFSSSIAGDAAAELSCVLAANRKKIALELGSKTVVALPVMMPAEAVGIAELLGYRADTSYGVP</sequence>